<dbReference type="SUPFAM" id="SSF52540">
    <property type="entry name" value="P-loop containing nucleoside triphosphate hydrolases"/>
    <property type="match status" value="1"/>
</dbReference>
<sequence>MDNKSEIKELSRQAVRSDYESAKAKNREEFLKGNKCVSSEYIFPNQIADAKKVTDEFYNNKRVVISIVKRTKVGMDGLMIEILKNETTHPDDNYVIHRNNVFVITGMSNISWESEFKKKAPTCFVENVHHHGKLDNLVKKLKNINNALIIIDEIDTGTKEGQKMDKMLIKCGIKDIDYLKTHNIRLVMVSATNKNELKELYKWGNQHKVINMTIPDTYISHGDFLTRGIIQEWYPIKTEKAAEKWIKEDILENYKNDYRVHFIRLLSETDIKNVEKMCAKYNIECKKHNSIDRIENPMFDEIFRDIKQHTVIILKNLMRRATEIYNHWKIKIGAVHEYFSENPDTNVQIQGLSGRMTGYWKKIIDDHHKTGPYRTSIKTVEAYEKFFADTENPDLIYPTRRLDESMLKPEKWDISDDDIEIFDMSSSDLYKYGRIPIIIDDLDKYEEELKHCAKNSRDANNNLYHKNYKQGLIRDIVKIYNQKLYKYIISDKVECKQITRPDTDNSYKKHISDSINKYNFNQPFIIDLKPEERQKNNWQCYIDSRESRLIFLVWCLDENLYENDENEFSRVPYIIDDVPKTDIIFDNNTEKNDKDKYIRDLLKERNKKLFKFIDTEGTEDLGCVAPTQEKKYEIYVSESIKAKNSDKKYIIPNIIINKRHINNWICVIDIRNYKLIFLVWSVRADLY</sequence>
<dbReference type="InterPro" id="IPR027417">
    <property type="entry name" value="P-loop_NTPase"/>
</dbReference>
<dbReference type="EMBL" id="MN739695">
    <property type="protein sequence ID" value="QHT21508.1"/>
    <property type="molecule type" value="Genomic_DNA"/>
</dbReference>
<accession>A0A6C0DYE8</accession>
<proteinExistence type="predicted"/>
<reference evidence="1" key="1">
    <citation type="journal article" date="2020" name="Nature">
        <title>Giant virus diversity and host interactions through global metagenomics.</title>
        <authorList>
            <person name="Schulz F."/>
            <person name="Roux S."/>
            <person name="Paez-Espino D."/>
            <person name="Jungbluth S."/>
            <person name="Walsh D.A."/>
            <person name="Denef V.J."/>
            <person name="McMahon K.D."/>
            <person name="Konstantinidis K.T."/>
            <person name="Eloe-Fadrosh E.A."/>
            <person name="Kyrpides N.C."/>
            <person name="Woyke T."/>
        </authorList>
    </citation>
    <scope>NUCLEOTIDE SEQUENCE</scope>
    <source>
        <strain evidence="1">GVMAG-M-3300023179-103</strain>
    </source>
</reference>
<organism evidence="1">
    <name type="scientific">viral metagenome</name>
    <dbReference type="NCBI Taxonomy" id="1070528"/>
    <lineage>
        <taxon>unclassified sequences</taxon>
        <taxon>metagenomes</taxon>
        <taxon>organismal metagenomes</taxon>
    </lineage>
</organism>
<name>A0A6C0DYE8_9ZZZZ</name>
<evidence type="ECO:0000313" key="1">
    <source>
        <dbReference type="EMBL" id="QHT21508.1"/>
    </source>
</evidence>
<protein>
    <submittedName>
        <fullName evidence="1">Uncharacterized protein</fullName>
    </submittedName>
</protein>
<dbReference type="AlphaFoldDB" id="A0A6C0DYE8"/>